<evidence type="ECO:0000313" key="4">
    <source>
        <dbReference type="Proteomes" id="UP000177122"/>
    </source>
</evidence>
<dbReference type="InterPro" id="IPR007076">
    <property type="entry name" value="TfoX_N"/>
</dbReference>
<evidence type="ECO:0000313" key="3">
    <source>
        <dbReference type="EMBL" id="OGZ06072.1"/>
    </source>
</evidence>
<feature type="transmembrane region" description="Helical" evidence="1">
    <location>
        <begin position="31"/>
        <end position="50"/>
    </location>
</feature>
<gene>
    <name evidence="3" type="ORF">A2845_01500</name>
</gene>
<name>A0A1G2CXY4_9BACT</name>
<dbReference type="EMBL" id="MHLI01000005">
    <property type="protein sequence ID" value="OGZ06072.1"/>
    <property type="molecule type" value="Genomic_DNA"/>
</dbReference>
<dbReference type="Pfam" id="PF04993">
    <property type="entry name" value="TfoX_N"/>
    <property type="match status" value="1"/>
</dbReference>
<evidence type="ECO:0000259" key="2">
    <source>
        <dbReference type="Pfam" id="PF04993"/>
    </source>
</evidence>
<keyword evidence="1" id="KW-1133">Transmembrane helix</keyword>
<protein>
    <recommendedName>
        <fullName evidence="2">TfoX N-terminal domain-containing protein</fullName>
    </recommendedName>
</protein>
<feature type="domain" description="TfoX N-terminal" evidence="2">
    <location>
        <begin position="15"/>
        <end position="105"/>
    </location>
</feature>
<dbReference type="AlphaFoldDB" id="A0A1G2CXY4"/>
<keyword evidence="1" id="KW-0812">Transmembrane</keyword>
<dbReference type="SUPFAM" id="SSF159894">
    <property type="entry name" value="YgaC/TfoX-N like"/>
    <property type="match status" value="1"/>
</dbReference>
<dbReference type="PROSITE" id="PS51257">
    <property type="entry name" value="PROKAR_LIPOPROTEIN"/>
    <property type="match status" value="1"/>
</dbReference>
<evidence type="ECO:0000256" key="1">
    <source>
        <dbReference type="SAM" id="Phobius"/>
    </source>
</evidence>
<comment type="caution">
    <text evidence="3">The sequence shown here is derived from an EMBL/GenBank/DDBJ whole genome shotgun (WGS) entry which is preliminary data.</text>
</comment>
<reference evidence="3 4" key="1">
    <citation type="journal article" date="2016" name="Nat. Commun.">
        <title>Thousands of microbial genomes shed light on interconnected biogeochemical processes in an aquifer system.</title>
        <authorList>
            <person name="Anantharaman K."/>
            <person name="Brown C.T."/>
            <person name="Hug L.A."/>
            <person name="Sharon I."/>
            <person name="Castelle C.J."/>
            <person name="Probst A.J."/>
            <person name="Thomas B.C."/>
            <person name="Singh A."/>
            <person name="Wilkins M.J."/>
            <person name="Karaoz U."/>
            <person name="Brodie E.L."/>
            <person name="Williams K.H."/>
            <person name="Hubbard S.S."/>
            <person name="Banfield J.F."/>
        </authorList>
    </citation>
    <scope>NUCLEOTIDE SEQUENCE [LARGE SCALE GENOMIC DNA]</scope>
</reference>
<sequence length="115" mass="12903">MKRNSEFHDFIVHDLMGHIPGITSCAMFGGYGVYLDGVIFALVLNGVLYFKVDGVNQSQYEKYGSTPFVYKAKGKKVTLSYFTLPEEIMENPDLLSIWIEDAVDASLLAKKPKCK</sequence>
<dbReference type="InterPro" id="IPR047525">
    <property type="entry name" value="TfoX-like"/>
</dbReference>
<organism evidence="3 4">
    <name type="scientific">Candidatus Lloydbacteria bacterium RIFCSPHIGHO2_01_FULL_49_22</name>
    <dbReference type="NCBI Taxonomy" id="1798658"/>
    <lineage>
        <taxon>Bacteria</taxon>
        <taxon>Candidatus Lloydiibacteriota</taxon>
    </lineage>
</organism>
<proteinExistence type="predicted"/>
<dbReference type="PANTHER" id="PTHR36121:SF1">
    <property type="entry name" value="PROTEIN SXY"/>
    <property type="match status" value="1"/>
</dbReference>
<accession>A0A1G2CXY4</accession>
<dbReference type="Gene3D" id="3.30.1460.30">
    <property type="entry name" value="YgaC/TfoX-N like chaperone"/>
    <property type="match status" value="1"/>
</dbReference>
<dbReference type="Proteomes" id="UP000177122">
    <property type="component" value="Unassembled WGS sequence"/>
</dbReference>
<dbReference type="PANTHER" id="PTHR36121">
    <property type="entry name" value="PROTEIN SXY"/>
    <property type="match status" value="1"/>
</dbReference>
<keyword evidence="1" id="KW-0472">Membrane</keyword>